<organism evidence="5 6">
    <name type="scientific">Colletotrichum lupini</name>
    <dbReference type="NCBI Taxonomy" id="145971"/>
    <lineage>
        <taxon>Eukaryota</taxon>
        <taxon>Fungi</taxon>
        <taxon>Dikarya</taxon>
        <taxon>Ascomycota</taxon>
        <taxon>Pezizomycotina</taxon>
        <taxon>Sordariomycetes</taxon>
        <taxon>Hypocreomycetidae</taxon>
        <taxon>Glomerellales</taxon>
        <taxon>Glomerellaceae</taxon>
        <taxon>Colletotrichum</taxon>
        <taxon>Colletotrichum acutatum species complex</taxon>
    </lineage>
</organism>
<accession>A0A9Q8SRT3</accession>
<dbReference type="EMBL" id="CP019476">
    <property type="protein sequence ID" value="UQC82273.1"/>
    <property type="molecule type" value="Genomic_DNA"/>
</dbReference>
<keyword evidence="2" id="KW-0539">Nucleus</keyword>
<evidence type="ECO:0000313" key="5">
    <source>
        <dbReference type="EMBL" id="UQC82273.1"/>
    </source>
</evidence>
<name>A0A9Q8SRT3_9PEZI</name>
<dbReference type="AlphaFoldDB" id="A0A9Q8SRT3"/>
<reference evidence="5" key="1">
    <citation type="journal article" date="2021" name="Mol. Plant Microbe Interact.">
        <title>Complete Genome Sequence of the Plant-Pathogenic Fungus Colletotrichum lupini.</title>
        <authorList>
            <person name="Baroncelli R."/>
            <person name="Pensec F."/>
            <person name="Da Lio D."/>
            <person name="Boufleur T."/>
            <person name="Vicente I."/>
            <person name="Sarrocco S."/>
            <person name="Picot A."/>
            <person name="Baraldi E."/>
            <person name="Sukno S."/>
            <person name="Thon M."/>
            <person name="Le Floch G."/>
        </authorList>
    </citation>
    <scope>NUCLEOTIDE SEQUENCE</scope>
    <source>
        <strain evidence="5">IMI 504893</strain>
    </source>
</reference>
<dbReference type="PANTHER" id="PTHR37534">
    <property type="entry name" value="TRANSCRIPTIONAL ACTIVATOR PROTEIN UGA3"/>
    <property type="match status" value="1"/>
</dbReference>
<evidence type="ECO:0000256" key="2">
    <source>
        <dbReference type="ARBA" id="ARBA00023242"/>
    </source>
</evidence>
<dbReference type="GO" id="GO:0005634">
    <property type="term" value="C:nucleus"/>
    <property type="evidence" value="ECO:0007669"/>
    <property type="project" value="UniProtKB-SubCell"/>
</dbReference>
<dbReference type="PANTHER" id="PTHR37534:SF49">
    <property type="entry name" value="LYSINE BIOSYNTHESIS REGULATORY PROTEIN LYS14"/>
    <property type="match status" value="1"/>
</dbReference>
<dbReference type="Gene3D" id="4.10.240.10">
    <property type="entry name" value="Zn(2)-C6 fungal-type DNA-binding domain"/>
    <property type="match status" value="1"/>
</dbReference>
<dbReference type="KEGG" id="clup:CLUP02_07760"/>
<dbReference type="GO" id="GO:0008270">
    <property type="term" value="F:zinc ion binding"/>
    <property type="evidence" value="ECO:0007669"/>
    <property type="project" value="InterPro"/>
</dbReference>
<keyword evidence="6" id="KW-1185">Reference proteome</keyword>
<feature type="region of interest" description="Disordered" evidence="3">
    <location>
        <begin position="660"/>
        <end position="680"/>
    </location>
</feature>
<dbReference type="Pfam" id="PF11951">
    <property type="entry name" value="Fungal_trans_2"/>
    <property type="match status" value="1"/>
</dbReference>
<dbReference type="InterPro" id="IPR021858">
    <property type="entry name" value="Fun_TF"/>
</dbReference>
<dbReference type="PROSITE" id="PS00463">
    <property type="entry name" value="ZN2_CY6_FUNGAL_1"/>
    <property type="match status" value="1"/>
</dbReference>
<evidence type="ECO:0000256" key="3">
    <source>
        <dbReference type="SAM" id="MobiDB-lite"/>
    </source>
</evidence>
<dbReference type="Pfam" id="PF00172">
    <property type="entry name" value="Zn_clus"/>
    <property type="match status" value="1"/>
</dbReference>
<evidence type="ECO:0000313" key="6">
    <source>
        <dbReference type="Proteomes" id="UP000830671"/>
    </source>
</evidence>
<dbReference type="SMART" id="SM00066">
    <property type="entry name" value="GAL4"/>
    <property type="match status" value="1"/>
</dbReference>
<evidence type="ECO:0000259" key="4">
    <source>
        <dbReference type="PROSITE" id="PS50048"/>
    </source>
</evidence>
<evidence type="ECO:0000256" key="1">
    <source>
        <dbReference type="ARBA" id="ARBA00004123"/>
    </source>
</evidence>
<comment type="subcellular location">
    <subcellularLocation>
        <location evidence="1">Nucleus</location>
    </subcellularLocation>
</comment>
<sequence length="680" mass="75191">MAGNGTRSRTGCLDCRRRKRRCDEGKPKCASCRRHGVVCVYVKSSQSSPSKFLLSVASGHFIAPLESPASDSFVNLRSDELALVCQQYADGPGGVLPSSQEQLMPALSWLPKSSTLPGGRESMMVQYYFEVISNSRVYVPSERNLFRTCVMPVLLSSSGPLFSTVLALSAAEMVRRTPQDGVDHAGAAIRYKINALTQLQSKLNTALEAEENLLTCVLQASLEIAEGSRPSWLRHLRGALAIMDNHGDWITPECAALALQYFRFRYVLMKTTGCKAPHHDGQTDDCDEAIQRLERLLPGQGTFQTIDPQIGCSMELVQLISMISAGAQKDGGYTEEGSRLERRIRELDCSAESMHDDYLVKSAECFRFAALIYLQLIVYGATVRTRAIPHLLQTLLGRLGEVIVEDQPRRSFPMWPLFIAGCVSSSDAHRKAVLDLFNLLDSKWPIGNISTVKRVVWTIWQTRDFDGGGATSTDQDWQEIIDRATIAARSQVASVKASSHNPGYDTLHGHSGLKGEFVPAIWNLSVTSPVLTLQSFEEVKMTDADTTATMAETDLAGRRADDTARYANSQIILSDIEDLQEIVSRFDSDEEVVVDADKKIYIQANNGKKALNYFHKNWQAQGSQKKEKKNNKRFKITVVEELDVEAVGINTLENTKKPGIIAKGSVVSEKPGASTKREED</sequence>
<feature type="domain" description="Zn(2)-C6 fungal-type" evidence="4">
    <location>
        <begin position="11"/>
        <end position="41"/>
    </location>
</feature>
<dbReference type="PROSITE" id="PS50048">
    <property type="entry name" value="ZN2_CY6_FUNGAL_2"/>
    <property type="match status" value="1"/>
</dbReference>
<dbReference type="GeneID" id="73341763"/>
<dbReference type="GO" id="GO:0000976">
    <property type="term" value="F:transcription cis-regulatory region binding"/>
    <property type="evidence" value="ECO:0007669"/>
    <property type="project" value="TreeGrafter"/>
</dbReference>
<dbReference type="SUPFAM" id="SSF57701">
    <property type="entry name" value="Zn2/Cys6 DNA-binding domain"/>
    <property type="match status" value="1"/>
</dbReference>
<dbReference type="RefSeq" id="XP_049143896.1">
    <property type="nucleotide sequence ID" value="XM_049286753.1"/>
</dbReference>
<proteinExistence type="predicted"/>
<dbReference type="InterPro" id="IPR001138">
    <property type="entry name" value="Zn2Cys6_DnaBD"/>
</dbReference>
<dbReference type="GO" id="GO:0000981">
    <property type="term" value="F:DNA-binding transcription factor activity, RNA polymerase II-specific"/>
    <property type="evidence" value="ECO:0007669"/>
    <property type="project" value="InterPro"/>
</dbReference>
<dbReference type="Proteomes" id="UP000830671">
    <property type="component" value="Chromosome 4"/>
</dbReference>
<dbReference type="InterPro" id="IPR036864">
    <property type="entry name" value="Zn2-C6_fun-type_DNA-bd_sf"/>
</dbReference>
<gene>
    <name evidence="5" type="ORF">CLUP02_07760</name>
</gene>
<dbReference type="GO" id="GO:0045944">
    <property type="term" value="P:positive regulation of transcription by RNA polymerase II"/>
    <property type="evidence" value="ECO:0007669"/>
    <property type="project" value="TreeGrafter"/>
</dbReference>
<protein>
    <recommendedName>
        <fullName evidence="4">Zn(2)-C6 fungal-type domain-containing protein</fullName>
    </recommendedName>
</protein>
<dbReference type="CDD" id="cd00067">
    <property type="entry name" value="GAL4"/>
    <property type="match status" value="1"/>
</dbReference>